<dbReference type="RefSeq" id="WP_259866618.1">
    <property type="nucleotide sequence ID" value="NZ_JAMQJZ010000002.1"/>
</dbReference>
<proteinExistence type="predicted"/>
<feature type="transmembrane region" description="Helical" evidence="8">
    <location>
        <begin position="147"/>
        <end position="167"/>
    </location>
</feature>
<keyword evidence="3" id="KW-0645">Protease</keyword>
<gene>
    <name evidence="9" type="ORF">NC661_04790</name>
</gene>
<keyword evidence="6 8" id="KW-1133">Transmembrane helix</keyword>
<protein>
    <submittedName>
        <fullName evidence="9">Accessory gene regulator B family protein</fullName>
    </submittedName>
</protein>
<evidence type="ECO:0000313" key="9">
    <source>
        <dbReference type="EMBL" id="MDC3419681.1"/>
    </source>
</evidence>
<keyword evidence="1" id="KW-1003">Cell membrane</keyword>
<dbReference type="GO" id="GO:0008233">
    <property type="term" value="F:peptidase activity"/>
    <property type="evidence" value="ECO:0007669"/>
    <property type="project" value="UniProtKB-KW"/>
</dbReference>
<feature type="transmembrane region" description="Helical" evidence="8">
    <location>
        <begin position="173"/>
        <end position="194"/>
    </location>
</feature>
<keyword evidence="5" id="KW-0378">Hydrolase</keyword>
<dbReference type="Proteomes" id="UP001145072">
    <property type="component" value="Unassembled WGS sequence"/>
</dbReference>
<dbReference type="GO" id="GO:0016020">
    <property type="term" value="C:membrane"/>
    <property type="evidence" value="ECO:0007669"/>
    <property type="project" value="InterPro"/>
</dbReference>
<dbReference type="Pfam" id="PF04647">
    <property type="entry name" value="AgrB"/>
    <property type="match status" value="1"/>
</dbReference>
<organism evidence="9 10">
    <name type="scientific">Aquibacillus koreensis</name>
    <dbReference type="NCBI Taxonomy" id="279446"/>
    <lineage>
        <taxon>Bacteria</taxon>
        <taxon>Bacillati</taxon>
        <taxon>Bacillota</taxon>
        <taxon>Bacilli</taxon>
        <taxon>Bacillales</taxon>
        <taxon>Bacillaceae</taxon>
        <taxon>Aquibacillus</taxon>
    </lineage>
</organism>
<comment type="caution">
    <text evidence="9">The sequence shown here is derived from an EMBL/GenBank/DDBJ whole genome shotgun (WGS) entry which is preliminary data.</text>
</comment>
<evidence type="ECO:0000256" key="1">
    <source>
        <dbReference type="ARBA" id="ARBA00022475"/>
    </source>
</evidence>
<evidence type="ECO:0000256" key="2">
    <source>
        <dbReference type="ARBA" id="ARBA00022654"/>
    </source>
</evidence>
<dbReference type="GO" id="GO:0006508">
    <property type="term" value="P:proteolysis"/>
    <property type="evidence" value="ECO:0007669"/>
    <property type="project" value="UniProtKB-KW"/>
</dbReference>
<evidence type="ECO:0000313" key="10">
    <source>
        <dbReference type="Proteomes" id="UP001145072"/>
    </source>
</evidence>
<sequence length="207" mass="23731">MITVASEKLAVRLCKYIDRSTDVDYLRYGIEIIIRGTIKFLALLTTAYILGVIYPMIFVFFTFVFFRFLTGGHHYSTYIRCLTVGLIMIVGISYVVNIIGDMIDTGTLIVLLISSTLFGIILIYKYAPSNHFYKKFTTLQKKKLKQYAIATVVIWSILLHVLIFGSFSTEPILASILGFIFQIGSIHPFSYLVVNKIERLIERRRTQ</sequence>
<accession>A0A9X4AH73</accession>
<keyword evidence="7 8" id="KW-0472">Membrane</keyword>
<dbReference type="EMBL" id="JAMQJZ010000002">
    <property type="protein sequence ID" value="MDC3419681.1"/>
    <property type="molecule type" value="Genomic_DNA"/>
</dbReference>
<evidence type="ECO:0000256" key="7">
    <source>
        <dbReference type="ARBA" id="ARBA00023136"/>
    </source>
</evidence>
<evidence type="ECO:0000256" key="5">
    <source>
        <dbReference type="ARBA" id="ARBA00022801"/>
    </source>
</evidence>
<evidence type="ECO:0000256" key="8">
    <source>
        <dbReference type="SAM" id="Phobius"/>
    </source>
</evidence>
<dbReference type="InterPro" id="IPR006741">
    <property type="entry name" value="AgrB"/>
</dbReference>
<reference evidence="9" key="1">
    <citation type="submission" date="2022-06" db="EMBL/GenBank/DDBJ databases">
        <title>Aquibacillus sp. a new bacterium isolated from soil saline samples.</title>
        <authorList>
            <person name="Galisteo C."/>
            <person name="De La Haba R."/>
            <person name="Sanchez-Porro C."/>
            <person name="Ventosa A."/>
        </authorList>
    </citation>
    <scope>NUCLEOTIDE SEQUENCE</scope>
    <source>
        <strain evidence="9">JCM 12387</strain>
    </source>
</reference>
<evidence type="ECO:0000256" key="6">
    <source>
        <dbReference type="ARBA" id="ARBA00022989"/>
    </source>
</evidence>
<evidence type="ECO:0000256" key="4">
    <source>
        <dbReference type="ARBA" id="ARBA00022692"/>
    </source>
</evidence>
<feature type="transmembrane region" description="Helical" evidence="8">
    <location>
        <begin position="81"/>
        <end position="100"/>
    </location>
</feature>
<keyword evidence="4 8" id="KW-0812">Transmembrane</keyword>
<keyword evidence="2" id="KW-0673">Quorum sensing</keyword>
<dbReference type="AlphaFoldDB" id="A0A9X4AH73"/>
<feature type="transmembrane region" description="Helical" evidence="8">
    <location>
        <begin position="47"/>
        <end position="69"/>
    </location>
</feature>
<evidence type="ECO:0000256" key="3">
    <source>
        <dbReference type="ARBA" id="ARBA00022670"/>
    </source>
</evidence>
<dbReference type="GO" id="GO:0009372">
    <property type="term" value="P:quorum sensing"/>
    <property type="evidence" value="ECO:0007669"/>
    <property type="project" value="UniProtKB-KW"/>
</dbReference>
<feature type="transmembrane region" description="Helical" evidence="8">
    <location>
        <begin position="106"/>
        <end position="127"/>
    </location>
</feature>
<dbReference type="SMART" id="SM00793">
    <property type="entry name" value="AgrB"/>
    <property type="match status" value="1"/>
</dbReference>
<name>A0A9X4AH73_9BACI</name>
<keyword evidence="10" id="KW-1185">Reference proteome</keyword>